<accession>A0ACB5TW99</accession>
<sequence>MPSTEKHTMEDDFTIARKKQKTSDEQKPPETSSDSDFSDLEEYETNTSTSTVNINYDLYLETINRKVLDFTYPKICSISLKTTSIYCCLTCSKYFQGRSTTTPAYKHSIDSGHHVFANLSNFKFYILPENYEVKGTKALESLNDIKMLISPSYNDKQITKLNQPDNLGIDLNGDSYVPGFIGLTNMSGQLDYANVIVLALSHVSNIRDFFLTWGPLV</sequence>
<name>A0ACB5TW99_AMBMO</name>
<gene>
    <name evidence="1" type="ORF">Amon02_001006400</name>
</gene>
<evidence type="ECO:0000313" key="2">
    <source>
        <dbReference type="Proteomes" id="UP001165064"/>
    </source>
</evidence>
<dbReference type="Proteomes" id="UP001165064">
    <property type="component" value="Unassembled WGS sequence"/>
</dbReference>
<dbReference type="EMBL" id="BSXS01009850">
    <property type="protein sequence ID" value="GME96724.1"/>
    <property type="molecule type" value="Genomic_DNA"/>
</dbReference>
<keyword evidence="2" id="KW-1185">Reference proteome</keyword>
<evidence type="ECO:0000313" key="1">
    <source>
        <dbReference type="EMBL" id="GME96724.1"/>
    </source>
</evidence>
<reference evidence="1" key="1">
    <citation type="submission" date="2023-04" db="EMBL/GenBank/DDBJ databases">
        <title>Ambrosiozyma monospora NBRC 10751.</title>
        <authorList>
            <person name="Ichikawa N."/>
            <person name="Sato H."/>
            <person name="Tonouchi N."/>
        </authorList>
    </citation>
    <scope>NUCLEOTIDE SEQUENCE</scope>
    <source>
        <strain evidence="1">NBRC 10751</strain>
    </source>
</reference>
<proteinExistence type="predicted"/>
<comment type="caution">
    <text evidence="1">The sequence shown here is derived from an EMBL/GenBank/DDBJ whole genome shotgun (WGS) entry which is preliminary data.</text>
</comment>
<protein>
    <submittedName>
        <fullName evidence="1">Unnamed protein product</fullName>
    </submittedName>
</protein>
<organism evidence="1 2">
    <name type="scientific">Ambrosiozyma monospora</name>
    <name type="common">Yeast</name>
    <name type="synonym">Endomycopsis monosporus</name>
    <dbReference type="NCBI Taxonomy" id="43982"/>
    <lineage>
        <taxon>Eukaryota</taxon>
        <taxon>Fungi</taxon>
        <taxon>Dikarya</taxon>
        <taxon>Ascomycota</taxon>
        <taxon>Saccharomycotina</taxon>
        <taxon>Pichiomycetes</taxon>
        <taxon>Pichiales</taxon>
        <taxon>Pichiaceae</taxon>
        <taxon>Ambrosiozyma</taxon>
    </lineage>
</organism>